<organism evidence="2 3">
    <name type="scientific">Fuscovulum ytuae</name>
    <dbReference type="NCBI Taxonomy" id="3042299"/>
    <lineage>
        <taxon>Bacteria</taxon>
        <taxon>Pseudomonadati</taxon>
        <taxon>Pseudomonadota</taxon>
        <taxon>Alphaproteobacteria</taxon>
        <taxon>Rhodobacterales</taxon>
        <taxon>Paracoccaceae</taxon>
        <taxon>Fuscovulum</taxon>
    </lineage>
</organism>
<evidence type="ECO:0000259" key="1">
    <source>
        <dbReference type="Pfam" id="PF00149"/>
    </source>
</evidence>
<dbReference type="EMBL" id="CP124535">
    <property type="protein sequence ID" value="WGV16012.1"/>
    <property type="molecule type" value="Genomic_DNA"/>
</dbReference>
<dbReference type="PANTHER" id="PTHR42850">
    <property type="entry name" value="METALLOPHOSPHOESTERASE"/>
    <property type="match status" value="1"/>
</dbReference>
<evidence type="ECO:0000313" key="3">
    <source>
        <dbReference type="Proteomes" id="UP001230978"/>
    </source>
</evidence>
<name>A0ABY8Q5U6_9RHOB</name>
<sequence>MKRVTIIPDIHADANRLRRSLAATDPSGMVAFLGDFIDAGEGVTEPADEQVLKEVRALVEAGRAVAVMGNHELNAILFHRTDGKGTSLRSRNPKNAKQHRSFCDAFGVGTDAALEWTEWFLQLPLWLDNGDYRLVHACWSRSAIEVVSARRPDGMLRQEDLIEVSEKRSAFAQAVNLLLTGPEARLPDGFSFHDKGGHLRHHARIAWWRSGQTNWRNAALSVANPKELPDCEISTLEGVEFYSLHESPVFVGHYKMIGRPTIETFNAACLDYPDTPCVYRWSGEARLIQGSLLMV</sequence>
<gene>
    <name evidence="2" type="ORF">QF092_17435</name>
</gene>
<dbReference type="Gene3D" id="3.60.21.10">
    <property type="match status" value="1"/>
</dbReference>
<dbReference type="SUPFAM" id="SSF56300">
    <property type="entry name" value="Metallo-dependent phosphatases"/>
    <property type="match status" value="1"/>
</dbReference>
<accession>A0ABY8Q5U6</accession>
<protein>
    <recommendedName>
        <fullName evidence="1">Calcineurin-like phosphoesterase domain-containing protein</fullName>
    </recommendedName>
</protein>
<feature type="domain" description="Calcineurin-like phosphoesterase" evidence="1">
    <location>
        <begin position="3"/>
        <end position="136"/>
    </location>
</feature>
<evidence type="ECO:0000313" key="2">
    <source>
        <dbReference type="EMBL" id="WGV16012.1"/>
    </source>
</evidence>
<proteinExistence type="predicted"/>
<dbReference type="InterPro" id="IPR029052">
    <property type="entry name" value="Metallo-depent_PP-like"/>
</dbReference>
<dbReference type="RefSeq" id="WP_281465935.1">
    <property type="nucleotide sequence ID" value="NZ_CP124535.1"/>
</dbReference>
<dbReference type="Proteomes" id="UP001230978">
    <property type="component" value="Chromosome"/>
</dbReference>
<dbReference type="InterPro" id="IPR004843">
    <property type="entry name" value="Calcineurin-like_PHP"/>
</dbReference>
<dbReference type="PANTHER" id="PTHR42850:SF7">
    <property type="entry name" value="BIS(5'-NUCLEOSYL)-TETRAPHOSPHATASE PRPE [ASYMMETRICAL]"/>
    <property type="match status" value="1"/>
</dbReference>
<keyword evidence="3" id="KW-1185">Reference proteome</keyword>
<dbReference type="Pfam" id="PF00149">
    <property type="entry name" value="Metallophos"/>
    <property type="match status" value="1"/>
</dbReference>
<dbReference type="InterPro" id="IPR050126">
    <property type="entry name" value="Ap4A_hydrolase"/>
</dbReference>
<reference evidence="2 3" key="1">
    <citation type="submission" date="2023-04" db="EMBL/GenBank/DDBJ databases">
        <title>YMD61, complete Genome.</title>
        <authorList>
            <person name="Zhang J."/>
        </authorList>
    </citation>
    <scope>NUCLEOTIDE SEQUENCE [LARGE SCALE GENOMIC DNA]</scope>
    <source>
        <strain evidence="2 3">YMD61</strain>
    </source>
</reference>